<keyword evidence="12 15" id="KW-0520">NAD</keyword>
<evidence type="ECO:0000259" key="17">
    <source>
        <dbReference type="Pfam" id="PF02233"/>
    </source>
</evidence>
<dbReference type="PANTHER" id="PTHR44758">
    <property type="entry name" value="NAD(P) TRANSHYDROGENASE SUBUNIT BETA"/>
    <property type="match status" value="1"/>
</dbReference>
<evidence type="ECO:0000256" key="2">
    <source>
        <dbReference type="ARBA" id="ARBA00004429"/>
    </source>
</evidence>
<comment type="similarity">
    <text evidence="3 15">Belongs to the PNT beta subunit family.</text>
</comment>
<dbReference type="AlphaFoldDB" id="A0A6G7Y902"/>
<keyword evidence="19" id="KW-1185">Reference proteome</keyword>
<dbReference type="InterPro" id="IPR012136">
    <property type="entry name" value="NADH_DH_b"/>
</dbReference>
<keyword evidence="7 15" id="KW-0997">Cell inner membrane</keyword>
<accession>A0A6G7Y902</accession>
<evidence type="ECO:0000256" key="8">
    <source>
        <dbReference type="ARBA" id="ARBA00022692"/>
    </source>
</evidence>
<reference evidence="18 19" key="1">
    <citation type="submission" date="2020-03" db="EMBL/GenBank/DDBJ databases">
        <title>Propioniciclava sp. nov., isolated from Hydrophilus acuminatus.</title>
        <authorList>
            <person name="Hyun D.-W."/>
            <person name="Bae J.-W."/>
        </authorList>
    </citation>
    <scope>NUCLEOTIDE SEQUENCE [LARGE SCALE GENOMIC DNA]</scope>
    <source>
        <strain evidence="18 19">HDW11</strain>
    </source>
</reference>
<dbReference type="EC" id="7.1.1.1" evidence="4 15"/>
<dbReference type="GO" id="GO:0050661">
    <property type="term" value="F:NADP binding"/>
    <property type="evidence" value="ECO:0007669"/>
    <property type="project" value="InterPro"/>
</dbReference>
<keyword evidence="6 15" id="KW-1003">Cell membrane</keyword>
<evidence type="ECO:0000256" key="9">
    <source>
        <dbReference type="ARBA" id="ARBA00022857"/>
    </source>
</evidence>
<evidence type="ECO:0000256" key="7">
    <source>
        <dbReference type="ARBA" id="ARBA00022519"/>
    </source>
</evidence>
<evidence type="ECO:0000256" key="4">
    <source>
        <dbReference type="ARBA" id="ARBA00012943"/>
    </source>
</evidence>
<keyword evidence="10 15" id="KW-1278">Translocase</keyword>
<evidence type="ECO:0000256" key="12">
    <source>
        <dbReference type="ARBA" id="ARBA00023027"/>
    </source>
</evidence>
<dbReference type="InterPro" id="IPR034300">
    <property type="entry name" value="PNTB-like"/>
</dbReference>
<dbReference type="EMBL" id="CP049865">
    <property type="protein sequence ID" value="QIK73111.1"/>
    <property type="molecule type" value="Genomic_DNA"/>
</dbReference>
<evidence type="ECO:0000256" key="3">
    <source>
        <dbReference type="ARBA" id="ARBA00007919"/>
    </source>
</evidence>
<name>A0A6G7Y902_9ACTN</name>
<proteinExistence type="inferred from homology"/>
<feature type="transmembrane region" description="Helical" evidence="16">
    <location>
        <begin position="6"/>
        <end position="23"/>
    </location>
</feature>
<feature type="transmembrane region" description="Helical" evidence="16">
    <location>
        <begin position="98"/>
        <end position="117"/>
    </location>
</feature>
<feature type="transmembrane region" description="Helical" evidence="16">
    <location>
        <begin position="35"/>
        <end position="53"/>
    </location>
</feature>
<evidence type="ECO:0000256" key="5">
    <source>
        <dbReference type="ARBA" id="ARBA00014581"/>
    </source>
</evidence>
<evidence type="ECO:0000313" key="18">
    <source>
        <dbReference type="EMBL" id="QIK73111.1"/>
    </source>
</evidence>
<comment type="catalytic activity">
    <reaction evidence="14 15">
        <text>NAD(+) + NADPH + H(+)(in) = NADH + NADP(+) + H(+)(out)</text>
        <dbReference type="Rhea" id="RHEA:47992"/>
        <dbReference type="ChEBI" id="CHEBI:15378"/>
        <dbReference type="ChEBI" id="CHEBI:57540"/>
        <dbReference type="ChEBI" id="CHEBI:57783"/>
        <dbReference type="ChEBI" id="CHEBI:57945"/>
        <dbReference type="ChEBI" id="CHEBI:58349"/>
        <dbReference type="EC" id="7.1.1.1"/>
    </reaction>
</comment>
<keyword evidence="8 16" id="KW-0812">Transmembrane</keyword>
<evidence type="ECO:0000256" key="14">
    <source>
        <dbReference type="ARBA" id="ARBA00048202"/>
    </source>
</evidence>
<comment type="subcellular location">
    <subcellularLocation>
        <location evidence="2">Cell inner membrane</location>
        <topology evidence="2">Multi-pass membrane protein</topology>
    </subcellularLocation>
</comment>
<evidence type="ECO:0000256" key="1">
    <source>
        <dbReference type="ARBA" id="ARBA00003943"/>
    </source>
</evidence>
<dbReference type="KEGG" id="prv:G7070_13620"/>
<organism evidence="18 19">
    <name type="scientific">Propioniciclava coleopterorum</name>
    <dbReference type="NCBI Taxonomy" id="2714937"/>
    <lineage>
        <taxon>Bacteria</taxon>
        <taxon>Bacillati</taxon>
        <taxon>Actinomycetota</taxon>
        <taxon>Actinomycetes</taxon>
        <taxon>Propionibacteriales</taxon>
        <taxon>Propionibacteriaceae</taxon>
        <taxon>Propioniciclava</taxon>
    </lineage>
</organism>
<feature type="transmembrane region" description="Helical" evidence="16">
    <location>
        <begin position="193"/>
        <end position="211"/>
    </location>
</feature>
<evidence type="ECO:0000313" key="19">
    <source>
        <dbReference type="Proteomes" id="UP000501058"/>
    </source>
</evidence>
<dbReference type="Proteomes" id="UP000501058">
    <property type="component" value="Chromosome"/>
</dbReference>
<evidence type="ECO:0000256" key="6">
    <source>
        <dbReference type="ARBA" id="ARBA00022475"/>
    </source>
</evidence>
<sequence>MFWVINAAYVVVAVLFILGLKAMSSPKTAKRGITWAGVGMLLATVATFFIPGPDGGLLFFAPGKSINLILCLVALVIGAGAAAYLGKVVKMTDMPQMVAIYNGMGGGAAALIAAVEFTSAEPPTGLHSVLAMLGAFIGSVAFSGSILAWAKLQGVMKRAVRWPAQNLGNVLHSLVTLGLGVAIVVVGPHPLLVIAFFLMSLILGLALTSPIGGADMPVVISLLNAFTGLAVGLEGYVLDNPALIIAGIVVGAAGTLLTQLMAKAMNRPLTNVLFAPITGEAQAGGGVQGTMKEVSAMDAAAMMRYAESVIIVPGYGMAVAGAQHKVYEMTKLLEAEGVDVKFAIHPVAGRMPGHMNVLLAEAGVPYDQIFDLDEINSDFPLADVALVIGANDVVNPVARTDKSSPIYGMPILDADKARQTIVIKRGKGAGYSGIENALFFADNTSMLYGSAQQAIAEVITHVKELS</sequence>
<dbReference type="Gene3D" id="3.40.50.1220">
    <property type="entry name" value="TPP-binding domain"/>
    <property type="match status" value="1"/>
</dbReference>
<keyword evidence="11 16" id="KW-1133">Transmembrane helix</keyword>
<evidence type="ECO:0000256" key="10">
    <source>
        <dbReference type="ARBA" id="ARBA00022967"/>
    </source>
</evidence>
<feature type="transmembrane region" description="Helical" evidence="16">
    <location>
        <begin position="170"/>
        <end position="187"/>
    </location>
</feature>
<keyword evidence="13 15" id="KW-0472">Membrane</keyword>
<dbReference type="SUPFAM" id="SSF52467">
    <property type="entry name" value="DHS-like NAD/FAD-binding domain"/>
    <property type="match status" value="1"/>
</dbReference>
<feature type="transmembrane region" description="Helical" evidence="16">
    <location>
        <begin position="243"/>
        <end position="262"/>
    </location>
</feature>
<feature type="transmembrane region" description="Helical" evidence="16">
    <location>
        <begin position="65"/>
        <end position="86"/>
    </location>
</feature>
<evidence type="ECO:0000256" key="13">
    <source>
        <dbReference type="ARBA" id="ARBA00023136"/>
    </source>
</evidence>
<evidence type="ECO:0000256" key="15">
    <source>
        <dbReference type="PIRNR" id="PIRNR000204"/>
    </source>
</evidence>
<dbReference type="GO" id="GO:0008750">
    <property type="term" value="F:proton-translocating NAD(P)+ transhydrogenase activity"/>
    <property type="evidence" value="ECO:0007669"/>
    <property type="project" value="UniProtKB-EC"/>
</dbReference>
<protein>
    <recommendedName>
        <fullName evidence="5 15">NAD(P) transhydrogenase subunit beta</fullName>
        <ecNumber evidence="4 15">7.1.1.1</ecNumber>
    </recommendedName>
    <alternativeName>
        <fullName evidence="15">Nicotinamide nucleotide transhydrogenase subunit beta</fullName>
    </alternativeName>
</protein>
<dbReference type="RefSeq" id="WP_166234182.1">
    <property type="nucleotide sequence ID" value="NZ_CP049865.1"/>
</dbReference>
<feature type="transmembrane region" description="Helical" evidence="16">
    <location>
        <begin position="129"/>
        <end position="150"/>
    </location>
</feature>
<comment type="function">
    <text evidence="1 15">The transhydrogenation between NADH and NADP is coupled to respiration and ATP hydrolysis and functions as a proton pump across the membrane.</text>
</comment>
<feature type="domain" description="NADP transhydrogenase beta-like" evidence="17">
    <location>
        <begin position="6"/>
        <end position="460"/>
    </location>
</feature>
<dbReference type="PANTHER" id="PTHR44758:SF1">
    <property type="entry name" value="NAD(P) TRANSHYDROGENASE SUBUNIT BETA"/>
    <property type="match status" value="1"/>
</dbReference>
<dbReference type="Pfam" id="PF02233">
    <property type="entry name" value="PNTB"/>
    <property type="match status" value="1"/>
</dbReference>
<evidence type="ECO:0000256" key="16">
    <source>
        <dbReference type="SAM" id="Phobius"/>
    </source>
</evidence>
<dbReference type="InterPro" id="IPR029035">
    <property type="entry name" value="DHS-like_NAD/FAD-binding_dom"/>
</dbReference>
<keyword evidence="9 15" id="KW-0521">NADP</keyword>
<gene>
    <name evidence="18" type="ORF">G7070_13620</name>
</gene>
<dbReference type="GO" id="GO:0005886">
    <property type="term" value="C:plasma membrane"/>
    <property type="evidence" value="ECO:0007669"/>
    <property type="project" value="UniProtKB-SubCell"/>
</dbReference>
<evidence type="ECO:0000256" key="11">
    <source>
        <dbReference type="ARBA" id="ARBA00022989"/>
    </source>
</evidence>
<feature type="transmembrane region" description="Helical" evidence="16">
    <location>
        <begin position="218"/>
        <end position="237"/>
    </location>
</feature>
<dbReference type="PIRSF" id="PIRSF000204">
    <property type="entry name" value="PNTB"/>
    <property type="match status" value="1"/>
</dbReference>